<protein>
    <recommendedName>
        <fullName evidence="3">Oxidoreductase FAD/NAD(P)-binding domain-containing protein</fullName>
    </recommendedName>
</protein>
<feature type="domain" description="Oxidoreductase FAD/NAD(P)-binding" evidence="3">
    <location>
        <begin position="2"/>
        <end position="96"/>
    </location>
</feature>
<dbReference type="Proteomes" id="UP000263642">
    <property type="component" value="Unassembled WGS sequence"/>
</dbReference>
<evidence type="ECO:0000256" key="2">
    <source>
        <dbReference type="SAM" id="Phobius"/>
    </source>
</evidence>
<evidence type="ECO:0000313" key="4">
    <source>
        <dbReference type="EMBL" id="HCO23925.1"/>
    </source>
</evidence>
<evidence type="ECO:0000313" key="5">
    <source>
        <dbReference type="Proteomes" id="UP000263642"/>
    </source>
</evidence>
<feature type="transmembrane region" description="Helical" evidence="2">
    <location>
        <begin position="132"/>
        <end position="151"/>
    </location>
</feature>
<keyword evidence="2" id="KW-0812">Transmembrane</keyword>
<comment type="caution">
    <text evidence="4">The sequence shown here is derived from an EMBL/GenBank/DDBJ whole genome shotgun (WGS) entry which is preliminary data.</text>
</comment>
<dbReference type="PANTHER" id="PTHR47354">
    <property type="entry name" value="NADH OXIDOREDUCTASE HCR"/>
    <property type="match status" value="1"/>
</dbReference>
<sequence length="178" mass="19837">MSMLRHMRDTGSQRPVTLLFANKTESDIVFHDELAKMQAAQQPPLRVVHIISRPDESCTKERGHIDVEKLDRWLGDDLTGKGYYICGPASLTKQVAKALRQCKVPQDRMHAESFSLLEDTAPVTWRSVQRSWATVVMVCVTLVLVVVAAVMRADGTTSPDDHGEHSPAKSAHSHSNHE</sequence>
<evidence type="ECO:0000259" key="3">
    <source>
        <dbReference type="Pfam" id="PF00175"/>
    </source>
</evidence>
<organism evidence="4 5">
    <name type="scientific">Gimesia maris</name>
    <dbReference type="NCBI Taxonomy" id="122"/>
    <lineage>
        <taxon>Bacteria</taxon>
        <taxon>Pseudomonadati</taxon>
        <taxon>Planctomycetota</taxon>
        <taxon>Planctomycetia</taxon>
        <taxon>Planctomycetales</taxon>
        <taxon>Planctomycetaceae</taxon>
        <taxon>Gimesia</taxon>
    </lineage>
</organism>
<proteinExistence type="predicted"/>
<gene>
    <name evidence="4" type="ORF">DIT97_13070</name>
</gene>
<accession>A0A3D3R544</accession>
<dbReference type="InterPro" id="IPR001433">
    <property type="entry name" value="OxRdtase_FAD/NAD-bd"/>
</dbReference>
<keyword evidence="2" id="KW-1133">Transmembrane helix</keyword>
<dbReference type="EMBL" id="DQAY01000075">
    <property type="protein sequence ID" value="HCO23925.1"/>
    <property type="molecule type" value="Genomic_DNA"/>
</dbReference>
<dbReference type="InterPro" id="IPR039261">
    <property type="entry name" value="FNR_nucleotide-bd"/>
</dbReference>
<feature type="region of interest" description="Disordered" evidence="1">
    <location>
        <begin position="155"/>
        <end position="178"/>
    </location>
</feature>
<reference evidence="4 5" key="1">
    <citation type="journal article" date="2018" name="Nat. Biotechnol.">
        <title>A standardized bacterial taxonomy based on genome phylogeny substantially revises the tree of life.</title>
        <authorList>
            <person name="Parks D.H."/>
            <person name="Chuvochina M."/>
            <person name="Waite D.W."/>
            <person name="Rinke C."/>
            <person name="Skarshewski A."/>
            <person name="Chaumeil P.A."/>
            <person name="Hugenholtz P."/>
        </authorList>
    </citation>
    <scope>NUCLEOTIDE SEQUENCE [LARGE SCALE GENOMIC DNA]</scope>
    <source>
        <strain evidence="4">UBA9375</strain>
    </source>
</reference>
<dbReference type="SUPFAM" id="SSF52343">
    <property type="entry name" value="Ferredoxin reductase-like, C-terminal NADP-linked domain"/>
    <property type="match status" value="1"/>
</dbReference>
<dbReference type="Pfam" id="PF00175">
    <property type="entry name" value="NAD_binding_1"/>
    <property type="match status" value="1"/>
</dbReference>
<name>A0A3D3R544_9PLAN</name>
<dbReference type="GO" id="GO:0016491">
    <property type="term" value="F:oxidoreductase activity"/>
    <property type="evidence" value="ECO:0007669"/>
    <property type="project" value="InterPro"/>
</dbReference>
<evidence type="ECO:0000256" key="1">
    <source>
        <dbReference type="SAM" id="MobiDB-lite"/>
    </source>
</evidence>
<dbReference type="PANTHER" id="PTHR47354:SF5">
    <property type="entry name" value="PROTEIN RFBI"/>
    <property type="match status" value="1"/>
</dbReference>
<keyword evidence="2" id="KW-0472">Membrane</keyword>
<dbReference type="Gene3D" id="3.40.50.80">
    <property type="entry name" value="Nucleotide-binding domain of ferredoxin-NADP reductase (FNR) module"/>
    <property type="match status" value="1"/>
</dbReference>
<dbReference type="AlphaFoldDB" id="A0A3D3R544"/>
<dbReference type="InterPro" id="IPR050415">
    <property type="entry name" value="MRET"/>
</dbReference>